<dbReference type="Proteomes" id="UP000198430">
    <property type="component" value="Unassembled WGS sequence"/>
</dbReference>
<evidence type="ECO:0000313" key="1">
    <source>
        <dbReference type="EMBL" id="GAX02447.1"/>
    </source>
</evidence>
<dbReference type="EMBL" id="BCMH01000001">
    <property type="protein sequence ID" value="GAX02447.1"/>
    <property type="molecule type" value="Genomic_DNA"/>
</dbReference>
<accession>A0A1Z5IL05</accession>
<reference evidence="1 2" key="1">
    <citation type="submission" date="2015-11" db="EMBL/GenBank/DDBJ databases">
        <title>Draft genome sequences of new species of the genus Lactobacillus isolated from orchardgrass silage.</title>
        <authorList>
            <person name="Tohno M."/>
            <person name="Tanizawa Y."/>
            <person name="Arita M."/>
        </authorList>
    </citation>
    <scope>NUCLEOTIDE SEQUENCE [LARGE SCALE GENOMIC DNA]</scope>
    <source>
        <strain evidence="1 2">IWT140</strain>
    </source>
</reference>
<evidence type="ECO:0000313" key="2">
    <source>
        <dbReference type="Proteomes" id="UP000198430"/>
    </source>
</evidence>
<keyword evidence="2" id="KW-1185">Reference proteome</keyword>
<dbReference type="AlphaFoldDB" id="A0A1Z5IL05"/>
<sequence length="87" mass="10012">MQLLIGNVSELKLPERKAEIKLFFDSIGYRLMASNEDLLSLTGEYAQLSVQPPVTFQRYDQDRFLSIQSDGKSMTLPYAKALRGRRR</sequence>
<dbReference type="RefSeq" id="WP_089087441.1">
    <property type="nucleotide sequence ID" value="NZ_BCMH01000001.1"/>
</dbReference>
<comment type="caution">
    <text evidence="1">The sequence shown here is derived from an EMBL/GenBank/DDBJ whole genome shotgun (WGS) entry which is preliminary data.</text>
</comment>
<name>A0A1Z5IL05_9LACO</name>
<gene>
    <name evidence="1" type="ORF">IWT140_00043</name>
</gene>
<protein>
    <submittedName>
        <fullName evidence="1">Uncharacterized protein</fullName>
    </submittedName>
</protein>
<proteinExistence type="predicted"/>
<organism evidence="1 2">
    <name type="scientific">Secundilactobacillus pentosiphilus</name>
    <dbReference type="NCBI Taxonomy" id="1714682"/>
    <lineage>
        <taxon>Bacteria</taxon>
        <taxon>Bacillati</taxon>
        <taxon>Bacillota</taxon>
        <taxon>Bacilli</taxon>
        <taxon>Lactobacillales</taxon>
        <taxon>Lactobacillaceae</taxon>
        <taxon>Secundilactobacillus</taxon>
    </lineage>
</organism>